<accession>A0A849V9Y2</accession>
<dbReference type="EMBL" id="JABBPG010000002">
    <property type="protein sequence ID" value="NOU50419.1"/>
    <property type="molecule type" value="Genomic_DNA"/>
</dbReference>
<protein>
    <submittedName>
        <fullName evidence="1">DUF3833 domain-containing protein</fullName>
    </submittedName>
</protein>
<name>A0A849V9Y2_9GAMM</name>
<organism evidence="1 2">
    <name type="scientific">Pseudoalteromonas caenipelagi</name>
    <dbReference type="NCBI Taxonomy" id="2726988"/>
    <lineage>
        <taxon>Bacteria</taxon>
        <taxon>Pseudomonadati</taxon>
        <taxon>Pseudomonadota</taxon>
        <taxon>Gammaproteobacteria</taxon>
        <taxon>Alteromonadales</taxon>
        <taxon>Pseudoalteromonadaceae</taxon>
        <taxon>Pseudoalteromonas</taxon>
    </lineage>
</organism>
<proteinExistence type="predicted"/>
<dbReference type="InterPro" id="IPR024409">
    <property type="entry name" value="DUF3833"/>
</dbReference>
<keyword evidence="2" id="KW-1185">Reference proteome</keyword>
<evidence type="ECO:0000313" key="1">
    <source>
        <dbReference type="EMBL" id="NOU50419.1"/>
    </source>
</evidence>
<evidence type="ECO:0000313" key="2">
    <source>
        <dbReference type="Proteomes" id="UP000586305"/>
    </source>
</evidence>
<gene>
    <name evidence="1" type="ORF">HG263_07670</name>
</gene>
<dbReference type="Pfam" id="PF12915">
    <property type="entry name" value="DUF3833"/>
    <property type="match status" value="1"/>
</dbReference>
<sequence>MRKTITVMIAAGVLSGCGTNINPQKYNDISPSFDPYHFFNGSVKAWGIVQNRSGELVQRFTVDIKGSINNDNTLVLDETFHYEVGEGVTRRVWNISENNQTDMLQGSADDILGIAQGQLYGNAMRWQYSMNLPVDDTSYEVAFDDWIWSFNDNTIVNRSYIKKFGITMAEVTIFMQKLPNVN</sequence>
<dbReference type="AlphaFoldDB" id="A0A849V9Y2"/>
<reference evidence="1 2" key="1">
    <citation type="submission" date="2020-04" db="EMBL/GenBank/DDBJ databases">
        <title>Pseudoalteromonas caenipelagi sp. nov., isolated from a tidal flat.</title>
        <authorList>
            <person name="Park S."/>
            <person name="Yoon J.-H."/>
        </authorList>
    </citation>
    <scope>NUCLEOTIDE SEQUENCE [LARGE SCALE GENOMIC DNA]</scope>
    <source>
        <strain evidence="1 2">JBTF-M23</strain>
    </source>
</reference>
<dbReference type="PROSITE" id="PS51257">
    <property type="entry name" value="PROKAR_LIPOPROTEIN"/>
    <property type="match status" value="1"/>
</dbReference>
<comment type="caution">
    <text evidence="1">The sequence shown here is derived from an EMBL/GenBank/DDBJ whole genome shotgun (WGS) entry which is preliminary data.</text>
</comment>
<dbReference type="RefSeq" id="WP_171625483.1">
    <property type="nucleotide sequence ID" value="NZ_JABBPG010000002.1"/>
</dbReference>
<dbReference type="Proteomes" id="UP000586305">
    <property type="component" value="Unassembled WGS sequence"/>
</dbReference>